<protein>
    <recommendedName>
        <fullName evidence="3">Hydrogenase formation protein</fullName>
    </recommendedName>
</protein>
<dbReference type="InterPro" id="IPR050867">
    <property type="entry name" value="NiFe/NiFeSe_hydrgnase_LSU"/>
</dbReference>
<dbReference type="Proteomes" id="UP000518288">
    <property type="component" value="Unassembled WGS sequence"/>
</dbReference>
<evidence type="ECO:0000313" key="1">
    <source>
        <dbReference type="EMBL" id="NYG34235.1"/>
    </source>
</evidence>
<comment type="caution">
    <text evidence="1">The sequence shown here is derived from an EMBL/GenBank/DDBJ whole genome shotgun (WGS) entry which is preliminary data.</text>
</comment>
<dbReference type="PANTHER" id="PTHR42958">
    <property type="entry name" value="HYDROGENASE-2 LARGE CHAIN"/>
    <property type="match status" value="1"/>
</dbReference>
<evidence type="ECO:0000313" key="2">
    <source>
        <dbReference type="Proteomes" id="UP000518288"/>
    </source>
</evidence>
<dbReference type="InterPro" id="IPR029014">
    <property type="entry name" value="NiFe-Hase_large"/>
</dbReference>
<dbReference type="AlphaFoldDB" id="A0A7Y9R2W6"/>
<keyword evidence="2" id="KW-1185">Reference proteome</keyword>
<dbReference type="SUPFAM" id="SSF56762">
    <property type="entry name" value="HydB/Nqo4-like"/>
    <property type="match status" value="1"/>
</dbReference>
<dbReference type="EMBL" id="JACCFH010000001">
    <property type="protein sequence ID" value="NYG34235.1"/>
    <property type="molecule type" value="Genomic_DNA"/>
</dbReference>
<evidence type="ECO:0008006" key="3">
    <source>
        <dbReference type="Google" id="ProtNLM"/>
    </source>
</evidence>
<dbReference type="RefSeq" id="WP_179634912.1">
    <property type="nucleotide sequence ID" value="NZ_JACCFH010000001.1"/>
</dbReference>
<sequence>MTLAPEPLAGRMHLRPGVAPPAAIHSTRPDLLPRLAPGRRAGEMPALLGAVFTLCAAAHRLTAIAAIRAARGEPADDPAAAAQTLRLATAREQILRIGHDWPRLLRQDGRSDEGALLLRTCPLWRDDLPPADRLEALPVWLAHKWLGHTPADWLQRHDADPTGWATRWVEQTVRFGTPGALVRLLHQIGPAARTLATPGRSLRPAASDWALLGQAMADDPAFCARPHWHGQPADTGPWSRRADVDASTPPLDGTVWLRLVARLVEVLRLGAPDGADRLDHGACALGRGAGLAWCETARGLLVHRVQLDADGQRVQAWQVLAPTEWNFHPAGTLAHALAALRDTDPAQRDAAARLLAVAFDPCVEFEVRHA</sequence>
<dbReference type="Gene3D" id="1.10.645.10">
    <property type="entry name" value="Cytochrome-c3 Hydrogenase, chain B"/>
    <property type="match status" value="1"/>
</dbReference>
<accession>A0A7Y9R2W6</accession>
<proteinExistence type="predicted"/>
<gene>
    <name evidence="1" type="ORF">BDD16_003221</name>
</gene>
<reference evidence="1 2" key="1">
    <citation type="submission" date="2020-07" db="EMBL/GenBank/DDBJ databases">
        <title>Genomic Encyclopedia of Archaeal and Bacterial Type Strains, Phase II (KMG-II): from individual species to whole genera.</title>
        <authorList>
            <person name="Goeker M."/>
        </authorList>
    </citation>
    <scope>NUCLEOTIDE SEQUENCE [LARGE SCALE GENOMIC DNA]</scope>
    <source>
        <strain evidence="1 2">DSM 21226</strain>
    </source>
</reference>
<organism evidence="1 2">
    <name type="scientific">Sphaerotilus montanus</name>
    <dbReference type="NCBI Taxonomy" id="522889"/>
    <lineage>
        <taxon>Bacteria</taxon>
        <taxon>Pseudomonadati</taxon>
        <taxon>Pseudomonadota</taxon>
        <taxon>Betaproteobacteria</taxon>
        <taxon>Burkholderiales</taxon>
        <taxon>Sphaerotilaceae</taxon>
        <taxon>Sphaerotilus</taxon>
    </lineage>
</organism>
<dbReference type="PANTHER" id="PTHR42958:SF4">
    <property type="entry name" value="HYDROGENASE EXPRESSION_FORMATION PROTEIN HUPK"/>
    <property type="match status" value="1"/>
</dbReference>
<name>A0A7Y9R2W6_9BURK</name>